<dbReference type="SUPFAM" id="SSF52833">
    <property type="entry name" value="Thioredoxin-like"/>
    <property type="match status" value="1"/>
</dbReference>
<dbReference type="AlphaFoldDB" id="A0A1J4V828"/>
<keyword evidence="1" id="KW-0472">Membrane</keyword>
<evidence type="ECO:0000313" key="3">
    <source>
        <dbReference type="EMBL" id="OIO32192.1"/>
    </source>
</evidence>
<dbReference type="Gene3D" id="3.40.30.10">
    <property type="entry name" value="Glutaredoxin"/>
    <property type="match status" value="1"/>
</dbReference>
<comment type="caution">
    <text evidence="3">The sequence shown here is derived from an EMBL/GenBank/DDBJ whole genome shotgun (WGS) entry which is preliminary data.</text>
</comment>
<gene>
    <name evidence="3" type="ORF">AUJ44_02865</name>
</gene>
<dbReference type="Proteomes" id="UP000183206">
    <property type="component" value="Unassembled WGS sequence"/>
</dbReference>
<feature type="domain" description="Thioredoxin" evidence="2">
    <location>
        <begin position="62"/>
        <end position="199"/>
    </location>
</feature>
<name>A0A1J4V828_9BACT</name>
<reference evidence="3 4" key="1">
    <citation type="journal article" date="2016" name="Environ. Microbiol.">
        <title>Genomic resolution of a cold subsurface aquifer community provides metabolic insights for novel microbes adapted to high CO concentrations.</title>
        <authorList>
            <person name="Probst A.J."/>
            <person name="Castelle C.J."/>
            <person name="Singh A."/>
            <person name="Brown C.T."/>
            <person name="Anantharaman K."/>
            <person name="Sharon I."/>
            <person name="Hug L.A."/>
            <person name="Burstein D."/>
            <person name="Emerson J.B."/>
            <person name="Thomas B.C."/>
            <person name="Banfield J.F."/>
        </authorList>
    </citation>
    <scope>NUCLEOTIDE SEQUENCE [LARGE SCALE GENOMIC DNA]</scope>
    <source>
        <strain evidence="3">CG1_02_47_685</strain>
    </source>
</reference>
<feature type="transmembrane region" description="Helical" evidence="1">
    <location>
        <begin position="6"/>
        <end position="25"/>
    </location>
</feature>
<dbReference type="CDD" id="cd02947">
    <property type="entry name" value="TRX_family"/>
    <property type="match status" value="1"/>
</dbReference>
<protein>
    <recommendedName>
        <fullName evidence="2">Thioredoxin domain-containing protein</fullName>
    </recommendedName>
</protein>
<dbReference type="PROSITE" id="PS51352">
    <property type="entry name" value="THIOREDOXIN_2"/>
    <property type="match status" value="1"/>
</dbReference>
<dbReference type="STRING" id="1805282.AUJ44_02865"/>
<evidence type="ECO:0000256" key="1">
    <source>
        <dbReference type="SAM" id="Phobius"/>
    </source>
</evidence>
<dbReference type="InterPro" id="IPR013766">
    <property type="entry name" value="Thioredoxin_domain"/>
</dbReference>
<organism evidence="3 4">
    <name type="scientific">Candidatus Nomurabacteria bacterium CG1_02_47_685</name>
    <dbReference type="NCBI Taxonomy" id="1805282"/>
    <lineage>
        <taxon>Bacteria</taxon>
        <taxon>Candidatus Nomuraibacteriota</taxon>
    </lineage>
</organism>
<accession>A0A1J4V828</accession>
<keyword evidence="1" id="KW-0812">Transmembrane</keyword>
<evidence type="ECO:0000313" key="4">
    <source>
        <dbReference type="Proteomes" id="UP000183206"/>
    </source>
</evidence>
<sequence length="199" mass="21962">MNKNIGIVIGVIVLAVIVGGIYISNNAKNDAMMAKEQMEQKAMEDQKMAEEKAMMEKKAMEQKEKDDMIKADTTETDGMMKKDETSMMDKSDTVMKAGSYEAYAPEKVALASATHDVVLFFRASWCPTCRTLDADIKANLSKIPGSLAILDVNYDNSTALKQKYGVTYQHTFVQVDKDGNLIKKWSGSPTLSALVAEVK</sequence>
<proteinExistence type="predicted"/>
<keyword evidence="1" id="KW-1133">Transmembrane helix</keyword>
<dbReference type="Pfam" id="PF00085">
    <property type="entry name" value="Thioredoxin"/>
    <property type="match status" value="1"/>
</dbReference>
<dbReference type="EMBL" id="MNVO01000046">
    <property type="protein sequence ID" value="OIO32192.1"/>
    <property type="molecule type" value="Genomic_DNA"/>
</dbReference>
<evidence type="ECO:0000259" key="2">
    <source>
        <dbReference type="PROSITE" id="PS51352"/>
    </source>
</evidence>
<dbReference type="InterPro" id="IPR036249">
    <property type="entry name" value="Thioredoxin-like_sf"/>
</dbReference>